<dbReference type="PROSITE" id="PS50887">
    <property type="entry name" value="GGDEF"/>
    <property type="match status" value="1"/>
</dbReference>
<dbReference type="EMBL" id="BX571663">
    <property type="protein sequence ID" value="CAE11200.1"/>
    <property type="molecule type" value="Genomic_DNA"/>
</dbReference>
<protein>
    <recommendedName>
        <fullName evidence="1">diguanylate cyclase</fullName>
        <ecNumber evidence="1">2.7.7.65</ecNumber>
    </recommendedName>
</protein>
<dbReference type="RefSeq" id="WP_011139982.1">
    <property type="nucleotide sequence ID" value="NC_005090.1"/>
</dbReference>
<sequence length="380" mass="43066">MVHLQKDEGFKTKLTSLSSLSSKSDSPSLEKLLADDFSFGSEAPHDYESDFTTPDALDAPKVDTLESFSKEVLSKLEEDNIPPIPNNFQLYFERLLEEKPEAFKKSILHVLDLENNSDDERRIDFEKRIKDSFKNMKNILQHVAVLYKNLTLLQNIIQKRLGDAQKAENSMVFQSILNLFLQEVSKLNAITQKQTLQLKEFYQDSAKIVNSIDSETIFDSQFGIYNRRHLLSQIDKEAKIMDQFGHSSTVLLARLPDSKIRKIPSEKALLLVTRTISRLILKTSRRSDIIAHYGGGTFALILKHSDLFSSKKACDRLVELIQSTNIFIGETEVNLGVVIGIAKILPDRSAEETLNLALNAMEAANLAQIPYTVCREDEEN</sequence>
<dbReference type="AlphaFoldDB" id="Q7MQL3"/>
<feature type="domain" description="GGDEF" evidence="3">
    <location>
        <begin position="246"/>
        <end position="380"/>
    </location>
</feature>
<proteinExistence type="predicted"/>
<evidence type="ECO:0000259" key="3">
    <source>
        <dbReference type="PROSITE" id="PS50887"/>
    </source>
</evidence>
<dbReference type="EC" id="2.7.7.65" evidence="1"/>
<dbReference type="PANTHER" id="PTHR45138">
    <property type="entry name" value="REGULATORY COMPONENTS OF SENSORY TRANSDUCTION SYSTEM"/>
    <property type="match status" value="1"/>
</dbReference>
<reference evidence="4 5" key="1">
    <citation type="journal article" date="2003" name="Proc. Natl. Acad. Sci. U.S.A.">
        <title>Complete genome sequence and analysis of Wolinella succinogenes.</title>
        <authorList>
            <person name="Baar C."/>
            <person name="Eppinger M."/>
            <person name="Raddatz G."/>
            <person name="Simon JM."/>
            <person name="Lanz C."/>
            <person name="Klimmek O."/>
            <person name="Nandakumar R."/>
            <person name="Gross R."/>
            <person name="Rosinus A."/>
            <person name="Keller H."/>
            <person name="Jagtap P."/>
            <person name="Linke B."/>
            <person name="Meyer F."/>
            <person name="Lederer H."/>
            <person name="Schuster S.C."/>
        </authorList>
    </citation>
    <scope>NUCLEOTIDE SEQUENCE [LARGE SCALE GENOMIC DNA]</scope>
    <source>
        <strain evidence="5">ATCC 29543 / DSM 1740 / CCUG 13145 / JCM 31913 / LMG 7466 / NCTC 11488 / FDC 602W</strain>
    </source>
</reference>
<evidence type="ECO:0000313" key="4">
    <source>
        <dbReference type="EMBL" id="CAE11200.1"/>
    </source>
</evidence>
<dbReference type="HOGENOM" id="CLU_060926_0_0_7"/>
<dbReference type="SUPFAM" id="SSF55073">
    <property type="entry name" value="Nucleotide cyclase"/>
    <property type="match status" value="1"/>
</dbReference>
<dbReference type="InterPro" id="IPR050469">
    <property type="entry name" value="Diguanylate_Cyclase"/>
</dbReference>
<evidence type="ECO:0000256" key="2">
    <source>
        <dbReference type="ARBA" id="ARBA00034247"/>
    </source>
</evidence>
<dbReference type="eggNOG" id="COG3706">
    <property type="taxonomic scope" value="Bacteria"/>
</dbReference>
<dbReference type="NCBIfam" id="TIGR00254">
    <property type="entry name" value="GGDEF"/>
    <property type="match status" value="1"/>
</dbReference>
<dbReference type="InterPro" id="IPR029787">
    <property type="entry name" value="Nucleotide_cyclase"/>
</dbReference>
<dbReference type="InterPro" id="IPR043128">
    <property type="entry name" value="Rev_trsase/Diguanyl_cyclase"/>
</dbReference>
<organism evidence="5">
    <name type="scientific">Wolinella succinogenes (strain ATCC 29543 / DSM 1740 / CCUG 13145 / JCM 31913 / LMG 7466 / NCTC 11488 / FDC 602W)</name>
    <name type="common">Vibrio succinogenes</name>
    <dbReference type="NCBI Taxonomy" id="273121"/>
    <lineage>
        <taxon>Bacteria</taxon>
        <taxon>Pseudomonadati</taxon>
        <taxon>Campylobacterota</taxon>
        <taxon>Epsilonproteobacteria</taxon>
        <taxon>Campylobacterales</taxon>
        <taxon>Helicobacteraceae</taxon>
        <taxon>Wolinella</taxon>
    </lineage>
</organism>
<dbReference type="STRING" id="273121.WS2211"/>
<gene>
    <name evidence="4" type="ordered locus">WS2211</name>
</gene>
<comment type="catalytic activity">
    <reaction evidence="2">
        <text>2 GTP = 3',3'-c-di-GMP + 2 diphosphate</text>
        <dbReference type="Rhea" id="RHEA:24898"/>
        <dbReference type="ChEBI" id="CHEBI:33019"/>
        <dbReference type="ChEBI" id="CHEBI:37565"/>
        <dbReference type="ChEBI" id="CHEBI:58805"/>
        <dbReference type="EC" id="2.7.7.65"/>
    </reaction>
</comment>
<dbReference type="InterPro" id="IPR000160">
    <property type="entry name" value="GGDEF_dom"/>
</dbReference>
<dbReference type="SMART" id="SM00267">
    <property type="entry name" value="GGDEF"/>
    <property type="match status" value="1"/>
</dbReference>
<dbReference type="Proteomes" id="UP000000422">
    <property type="component" value="Chromosome"/>
</dbReference>
<dbReference type="KEGG" id="wsu:WS2211"/>
<evidence type="ECO:0000256" key="1">
    <source>
        <dbReference type="ARBA" id="ARBA00012528"/>
    </source>
</evidence>
<accession>Q7MQL3</accession>
<dbReference type="PANTHER" id="PTHR45138:SF9">
    <property type="entry name" value="DIGUANYLATE CYCLASE DGCM-RELATED"/>
    <property type="match status" value="1"/>
</dbReference>
<keyword evidence="5" id="KW-1185">Reference proteome</keyword>
<evidence type="ECO:0000313" key="5">
    <source>
        <dbReference type="Proteomes" id="UP000000422"/>
    </source>
</evidence>
<name>Q7MQL3_WOLSU</name>
<dbReference type="Gene3D" id="3.30.70.270">
    <property type="match status" value="1"/>
</dbReference>
<dbReference type="Pfam" id="PF00990">
    <property type="entry name" value="GGDEF"/>
    <property type="match status" value="1"/>
</dbReference>
<dbReference type="GO" id="GO:0052621">
    <property type="term" value="F:diguanylate cyclase activity"/>
    <property type="evidence" value="ECO:0007669"/>
    <property type="project" value="UniProtKB-EC"/>
</dbReference>